<evidence type="ECO:0000259" key="3">
    <source>
        <dbReference type="Pfam" id="PF03065"/>
    </source>
</evidence>
<dbReference type="SUPFAM" id="SSF88713">
    <property type="entry name" value="Glycoside hydrolase/deacetylase"/>
    <property type="match status" value="1"/>
</dbReference>
<sequence>MAKKHICIHGHFYQPPRENPWLEEIEIQDSAYPFHDWNEKIARECYAPNTASRSLSAKGRIKKIVNNFEKISFNIGPTLFSWLKQYDHVTYNKIIEADKKSVISHKGHGSAIAQAYNHMIMPLASDRDKRTQILWGIADFIHHFGRKPEGLWLPETAVDKKTLAIMRDSGIKFTILSQGQARAARKTGEGEWHDLTESIDPTRAYSQPIEGGDPVAIFIYDGPISQAMAFEGLLKDGARYAERLRSGFSDKRDWDQILNTATDGETFGHHHRFGEMALTFALTHFESEEDVTLTNYGEYLASHPPEMEIDILDNSAWSCAHGVERWRSDCGCKVGANEDWNQKWRTPLRDALDYLKNVIDKVFETRGSELFKDPWKARDEYIEVILERDRAIKFLDRHQRGELSKKEKIQAMSLLEAERNGMLMYTSCGWFFDDVSGIETVQIMRYAARAIQLLGQVSNVDPEPEFIKILTRAKSNIKKEGNGGKLYKNEVLKEKASLTQIMANYIITHAVNLEEAFGKGASFTLSETGSRSEEYGDTSIAISCVNIKSLITLEEESRLAAILRLGVTDVSCFTSACDDLNHVELVEDIFTAFNKRELREVVRLLGDRFAEEVFTLEDLFMEGRRKAIDILFADHIHTFTKMYEQIFWRNRKMMDVFINTKSPLPMEFWLAAKYVLEKDIKSVAETIYQPGSVEKFNELMKEAQKWNVQINPGAIKKELDMAICRQVNKLITEKNIDASQGAIEALEAVKSSEIDLDLWGIQNQFAEAYYKWTQNHSHPFYGSEHMVKLGKLLNFAYD</sequence>
<evidence type="ECO:0000256" key="2">
    <source>
        <dbReference type="ARBA" id="ARBA00023277"/>
    </source>
</evidence>
<dbReference type="InterPro" id="IPR052046">
    <property type="entry name" value="GH57_Enzymes"/>
</dbReference>
<name>A0A3B1C1J4_9ZZZZ</name>
<dbReference type="InterPro" id="IPR021923">
    <property type="entry name" value="DUF3536"/>
</dbReference>
<organism evidence="4">
    <name type="scientific">hydrothermal vent metagenome</name>
    <dbReference type="NCBI Taxonomy" id="652676"/>
    <lineage>
        <taxon>unclassified sequences</taxon>
        <taxon>metagenomes</taxon>
        <taxon>ecological metagenomes</taxon>
    </lineage>
</organism>
<evidence type="ECO:0000256" key="1">
    <source>
        <dbReference type="ARBA" id="ARBA00006821"/>
    </source>
</evidence>
<keyword evidence="2" id="KW-0119">Carbohydrate metabolism</keyword>
<dbReference type="PANTHER" id="PTHR36306">
    <property type="entry name" value="ALPHA-AMYLASE-RELATED-RELATED"/>
    <property type="match status" value="1"/>
</dbReference>
<gene>
    <name evidence="4" type="ORF">MNBD_NITROSPINAE02-2231</name>
</gene>
<evidence type="ECO:0000313" key="4">
    <source>
        <dbReference type="EMBL" id="VAX24069.1"/>
    </source>
</evidence>
<dbReference type="InterPro" id="IPR011330">
    <property type="entry name" value="Glyco_hydro/deAcase_b/a-brl"/>
</dbReference>
<dbReference type="Pfam" id="PF03065">
    <property type="entry name" value="Glyco_hydro_57"/>
    <property type="match status" value="1"/>
</dbReference>
<dbReference type="Gene3D" id="3.20.110.10">
    <property type="entry name" value="Glycoside hydrolase 38, N terminal domain"/>
    <property type="match status" value="1"/>
</dbReference>
<dbReference type="InterPro" id="IPR004300">
    <property type="entry name" value="Glyco_hydro_57_N"/>
</dbReference>
<accession>A0A3B1C1J4</accession>
<proteinExistence type="inferred from homology"/>
<feature type="domain" description="Glycoside hydrolase family 57 N-terminal" evidence="3">
    <location>
        <begin position="39"/>
        <end position="311"/>
    </location>
</feature>
<protein>
    <submittedName>
        <fullName evidence="4">Alpha-amylase/alpha-mannosidase</fullName>
    </submittedName>
</protein>
<comment type="similarity">
    <text evidence="1">Belongs to the glycosyl hydrolase 57 family.</text>
</comment>
<dbReference type="PANTHER" id="PTHR36306:SF3">
    <property type="entry name" value="GLYCOSIDE HYDROLASE FAMILY 57"/>
    <property type="match status" value="1"/>
</dbReference>
<dbReference type="GO" id="GO:0003824">
    <property type="term" value="F:catalytic activity"/>
    <property type="evidence" value="ECO:0007669"/>
    <property type="project" value="InterPro"/>
</dbReference>
<dbReference type="Pfam" id="PF12055">
    <property type="entry name" value="DUF3536"/>
    <property type="match status" value="1"/>
</dbReference>
<dbReference type="GO" id="GO:0005975">
    <property type="term" value="P:carbohydrate metabolic process"/>
    <property type="evidence" value="ECO:0007669"/>
    <property type="project" value="InterPro"/>
</dbReference>
<dbReference type="InterPro" id="IPR027291">
    <property type="entry name" value="Glyco_hydro_38_N_sf"/>
</dbReference>
<reference evidence="4" key="1">
    <citation type="submission" date="2018-06" db="EMBL/GenBank/DDBJ databases">
        <authorList>
            <person name="Zhirakovskaya E."/>
        </authorList>
    </citation>
    <scope>NUCLEOTIDE SEQUENCE</scope>
</reference>
<dbReference type="CDD" id="cd10797">
    <property type="entry name" value="GH57N_APU_like_1"/>
    <property type="match status" value="1"/>
</dbReference>
<dbReference type="AlphaFoldDB" id="A0A3B1C1J4"/>
<dbReference type="EMBL" id="UOGE01000092">
    <property type="protein sequence ID" value="VAX24069.1"/>
    <property type="molecule type" value="Genomic_DNA"/>
</dbReference>